<dbReference type="InterPro" id="IPR036961">
    <property type="entry name" value="Kinesin_motor_dom_sf"/>
</dbReference>
<keyword evidence="4 7" id="KW-0067">ATP-binding</keyword>
<keyword evidence="2" id="KW-0493">Microtubule</keyword>
<feature type="compositionally biased region" description="Basic residues" evidence="9">
    <location>
        <begin position="1"/>
        <end position="12"/>
    </location>
</feature>
<dbReference type="EMBL" id="JABWDY010044119">
    <property type="protein sequence ID" value="KAF5175388.1"/>
    <property type="molecule type" value="Genomic_DNA"/>
</dbReference>
<evidence type="ECO:0000256" key="4">
    <source>
        <dbReference type="ARBA" id="ARBA00022840"/>
    </source>
</evidence>
<feature type="compositionally biased region" description="Basic and acidic residues" evidence="9">
    <location>
        <begin position="914"/>
        <end position="940"/>
    </location>
</feature>
<dbReference type="GO" id="GO:0007018">
    <property type="term" value="P:microtubule-based movement"/>
    <property type="evidence" value="ECO:0007669"/>
    <property type="project" value="InterPro"/>
</dbReference>
<feature type="compositionally biased region" description="Polar residues" evidence="9">
    <location>
        <begin position="578"/>
        <end position="593"/>
    </location>
</feature>
<feature type="compositionally biased region" description="Low complexity" evidence="9">
    <location>
        <begin position="14"/>
        <end position="30"/>
    </location>
</feature>
<dbReference type="PRINTS" id="PR00380">
    <property type="entry name" value="KINESINHEAVY"/>
</dbReference>
<evidence type="ECO:0000313" key="11">
    <source>
        <dbReference type="EMBL" id="KAF5175388.1"/>
    </source>
</evidence>
<sequence>MASKQGSKHRKSIPNNLNSPSSSASATLTSKRLLESSHEDHSSTLSNAQNKPQYFYSETSPVANERSKENVTVTVRFRPLSPKEIRQGEEVAWYADGDTIVRNEYNPSIAYAYDRVFGPTTTTRHVYDVAAQDVVTGAMEGINGTIFAYGVTSSGKTHTMHGDQRSPGIIPLAVKDAFSIIQETPSREFLLRVSYLEIYNEVVNDLLNPTGQNLRIREDLQGTFVEGIKEEVVLSPAHALSLIAAGEAHRHVGSTNFNLLSSRSHTIFTLTVESSPYGENPEGEAVNLSQLNLIDLAGSESSRAETTGIRRKEGSYINKSLLTLGTVISKLTDGRSTHIPYRDSKLTRLLQSSLSGHGRVSLICNVTPSSSNSEETHNTLKFAHRAKHIEIQAAQNKIIDEKSLIKKYQNEISSLKEELEQLKRGIVSVPPVKAVGEDNIVLLKQKLEDGQVKLQSRLEEEEEAKAALLGRIQRLTKLILVSTKATPPSRFPQRPGPRRRHSFGEEELAHLPYKRRDLILDGENIDLYVSLEGNGESLDEFKEEKKARKHGLLNWFKLRKRDSGSATLTSIDGDKSSGTKSITAPSTPQAESINCPTESRISNSLLTESTPSADLLLEVGEDGEVRDDNYSAREMSLESLKVVDQIDLLREQQKILSGEVALHSSALKRLLEEAAHNPGKEQTHVEIRRLNDEIKEKNQQIASLEQQIAAALLASFNKIDDNSELSQSFSEMMGQLNEKSFELEVKIADNRIIQEQLNQKIRDCEELEKTNASLRQQLSGASEVRISSQQVDNSQYYTEGRSLEGNSFMSKGRKDLRDENEELLLQTQVSQIEELRQKVEELTVAKEQLETRNQKLAEESSYAKGLASAAAVELKALSEEVAKLMNKNERLVADLAAVKHSPIQRRAGGAPKNGRRDIPVKRHDQGESQADIKRELSMSQEREQSYEVALVEKERREAELQKKVEESKQREAYLENELANMWVLVAKLKKSNGTEDDSDSRGETERVDSLDIWNDRNARKISQ</sequence>
<dbReference type="InterPro" id="IPR001752">
    <property type="entry name" value="Kinesin_motor_dom"/>
</dbReference>
<proteinExistence type="inferred from homology"/>
<keyword evidence="3 7" id="KW-0547">Nucleotide-binding</keyword>
<dbReference type="OrthoDB" id="3176171at2759"/>
<evidence type="ECO:0000256" key="3">
    <source>
        <dbReference type="ARBA" id="ARBA00022741"/>
    </source>
</evidence>
<feature type="coiled-coil region" evidence="8">
    <location>
        <begin position="750"/>
        <end position="784"/>
    </location>
</feature>
<comment type="caution">
    <text evidence="11">The sequence shown here is derived from an EMBL/GenBank/DDBJ whole genome shotgun (WGS) entry which is preliminary data.</text>
</comment>
<evidence type="ECO:0000256" key="9">
    <source>
        <dbReference type="SAM" id="MobiDB-lite"/>
    </source>
</evidence>
<dbReference type="PROSITE" id="PS50067">
    <property type="entry name" value="KINESIN_MOTOR_2"/>
    <property type="match status" value="1"/>
</dbReference>
<dbReference type="AlphaFoldDB" id="A0A7J6USC3"/>
<feature type="coiled-coil region" evidence="8">
    <location>
        <begin position="680"/>
        <end position="714"/>
    </location>
</feature>
<gene>
    <name evidence="11" type="ORF">FRX31_035024</name>
</gene>
<feature type="compositionally biased region" description="Basic and acidic residues" evidence="9">
    <location>
        <begin position="32"/>
        <end position="42"/>
    </location>
</feature>
<evidence type="ECO:0000256" key="8">
    <source>
        <dbReference type="SAM" id="Coils"/>
    </source>
</evidence>
<evidence type="ECO:0000259" key="10">
    <source>
        <dbReference type="PROSITE" id="PS50067"/>
    </source>
</evidence>
<keyword evidence="5 8" id="KW-0175">Coiled coil</keyword>
<feature type="binding site" evidence="7">
    <location>
        <begin position="150"/>
        <end position="157"/>
    </location>
    <ligand>
        <name>ATP</name>
        <dbReference type="ChEBI" id="CHEBI:30616"/>
    </ligand>
</feature>
<feature type="compositionally biased region" description="Basic and acidic residues" evidence="9">
    <location>
        <begin position="999"/>
        <end position="1023"/>
    </location>
</feature>
<dbReference type="SUPFAM" id="SSF52540">
    <property type="entry name" value="P-loop containing nucleoside triphosphate hydrolases"/>
    <property type="match status" value="1"/>
</dbReference>
<dbReference type="InterPro" id="IPR019821">
    <property type="entry name" value="Kinesin_motor_CS"/>
</dbReference>
<feature type="compositionally biased region" description="Polar residues" evidence="9">
    <location>
        <begin position="43"/>
        <end position="53"/>
    </location>
</feature>
<dbReference type="FunFam" id="3.40.850.10:FF:000014">
    <property type="entry name" value="Kinesin-like protein KIN-7G"/>
    <property type="match status" value="1"/>
</dbReference>
<feature type="coiled-coil region" evidence="8">
    <location>
        <begin position="948"/>
        <end position="977"/>
    </location>
</feature>
<dbReference type="GO" id="GO:0005874">
    <property type="term" value="C:microtubule"/>
    <property type="evidence" value="ECO:0007669"/>
    <property type="project" value="UniProtKB-KW"/>
</dbReference>
<dbReference type="Pfam" id="PF00225">
    <property type="entry name" value="Kinesin"/>
    <property type="match status" value="1"/>
</dbReference>
<feature type="region of interest" description="Disordered" evidence="9">
    <location>
        <begin position="991"/>
        <end position="1023"/>
    </location>
</feature>
<dbReference type="PANTHER" id="PTHR47968:SF9">
    <property type="entry name" value="KINESIN-LIKE PROTEIN KIN-7K, CHLOROPLASTIC ISOFORM X1"/>
    <property type="match status" value="1"/>
</dbReference>
<dbReference type="GO" id="GO:0005524">
    <property type="term" value="F:ATP binding"/>
    <property type="evidence" value="ECO:0007669"/>
    <property type="project" value="UniProtKB-UniRule"/>
</dbReference>
<dbReference type="CDD" id="cd01374">
    <property type="entry name" value="KISc_CENP_E"/>
    <property type="match status" value="1"/>
</dbReference>
<dbReference type="SMART" id="SM00129">
    <property type="entry name" value="KISc"/>
    <property type="match status" value="1"/>
</dbReference>
<dbReference type="Gene3D" id="3.40.850.10">
    <property type="entry name" value="Kinesin motor domain"/>
    <property type="match status" value="1"/>
</dbReference>
<feature type="region of interest" description="Disordered" evidence="9">
    <location>
        <begin position="566"/>
        <end position="593"/>
    </location>
</feature>
<evidence type="ECO:0000256" key="5">
    <source>
        <dbReference type="ARBA" id="ARBA00023054"/>
    </source>
</evidence>
<reference evidence="11 12" key="1">
    <citation type="submission" date="2020-06" db="EMBL/GenBank/DDBJ databases">
        <title>Transcriptomic and genomic resources for Thalictrum thalictroides and T. hernandezii: Facilitating candidate gene discovery in an emerging model plant lineage.</title>
        <authorList>
            <person name="Arias T."/>
            <person name="Riano-Pachon D.M."/>
            <person name="Di Stilio V.S."/>
        </authorList>
    </citation>
    <scope>NUCLEOTIDE SEQUENCE [LARGE SCALE GENOMIC DNA]</scope>
    <source>
        <strain evidence="12">cv. WT478/WT964</strain>
        <tissue evidence="11">Leaves</tissue>
    </source>
</reference>
<evidence type="ECO:0000256" key="6">
    <source>
        <dbReference type="ARBA" id="ARBA00023175"/>
    </source>
</evidence>
<feature type="coiled-coil region" evidence="8">
    <location>
        <begin position="391"/>
        <end position="478"/>
    </location>
</feature>
<dbReference type="GO" id="GO:0008017">
    <property type="term" value="F:microtubule binding"/>
    <property type="evidence" value="ECO:0007669"/>
    <property type="project" value="InterPro"/>
</dbReference>
<keyword evidence="12" id="KW-1185">Reference proteome</keyword>
<dbReference type="Proteomes" id="UP000554482">
    <property type="component" value="Unassembled WGS sequence"/>
</dbReference>
<dbReference type="InterPro" id="IPR027417">
    <property type="entry name" value="P-loop_NTPase"/>
</dbReference>
<dbReference type="GO" id="GO:0003777">
    <property type="term" value="F:microtubule motor activity"/>
    <property type="evidence" value="ECO:0007669"/>
    <property type="project" value="InterPro"/>
</dbReference>
<dbReference type="PROSITE" id="PS00411">
    <property type="entry name" value="KINESIN_MOTOR_1"/>
    <property type="match status" value="1"/>
</dbReference>
<name>A0A7J6USC3_THATH</name>
<feature type="region of interest" description="Disordered" evidence="9">
    <location>
        <begin position="1"/>
        <end position="53"/>
    </location>
</feature>
<dbReference type="PANTHER" id="PTHR47968">
    <property type="entry name" value="CENTROMERE PROTEIN E"/>
    <property type="match status" value="1"/>
</dbReference>
<evidence type="ECO:0000256" key="7">
    <source>
        <dbReference type="PROSITE-ProRule" id="PRU00283"/>
    </source>
</evidence>
<accession>A0A7J6USC3</accession>
<organism evidence="11 12">
    <name type="scientific">Thalictrum thalictroides</name>
    <name type="common">Rue-anemone</name>
    <name type="synonym">Anemone thalictroides</name>
    <dbReference type="NCBI Taxonomy" id="46969"/>
    <lineage>
        <taxon>Eukaryota</taxon>
        <taxon>Viridiplantae</taxon>
        <taxon>Streptophyta</taxon>
        <taxon>Embryophyta</taxon>
        <taxon>Tracheophyta</taxon>
        <taxon>Spermatophyta</taxon>
        <taxon>Magnoliopsida</taxon>
        <taxon>Ranunculales</taxon>
        <taxon>Ranunculaceae</taxon>
        <taxon>Thalictroideae</taxon>
        <taxon>Thalictrum</taxon>
    </lineage>
</organism>
<feature type="domain" description="Kinesin motor" evidence="10">
    <location>
        <begin position="70"/>
        <end position="389"/>
    </location>
</feature>
<evidence type="ECO:0000256" key="1">
    <source>
        <dbReference type="ARBA" id="ARBA00007310"/>
    </source>
</evidence>
<evidence type="ECO:0000313" key="12">
    <source>
        <dbReference type="Proteomes" id="UP000554482"/>
    </source>
</evidence>
<feature type="coiled-coil region" evidence="8">
    <location>
        <begin position="825"/>
        <end position="894"/>
    </location>
</feature>
<comment type="similarity">
    <text evidence="1">Belongs to the TRAFAC class myosin-kinesin ATPase superfamily. Kinesin family. KIN-7 subfamily.</text>
</comment>
<keyword evidence="6 7" id="KW-0505">Motor protein</keyword>
<evidence type="ECO:0000256" key="2">
    <source>
        <dbReference type="ARBA" id="ARBA00022701"/>
    </source>
</evidence>
<dbReference type="InterPro" id="IPR027640">
    <property type="entry name" value="Kinesin-like_fam"/>
</dbReference>
<protein>
    <submittedName>
        <fullName evidence="11">Kinesin</fullName>
    </submittedName>
</protein>
<feature type="region of interest" description="Disordered" evidence="9">
    <location>
        <begin position="902"/>
        <end position="940"/>
    </location>
</feature>